<keyword evidence="3" id="KW-0479">Metal-binding</keyword>
<evidence type="ECO:0000256" key="4">
    <source>
        <dbReference type="ARBA" id="ARBA00022982"/>
    </source>
</evidence>
<evidence type="ECO:0000313" key="8">
    <source>
        <dbReference type="Proteomes" id="UP001163687"/>
    </source>
</evidence>
<keyword evidence="5" id="KW-0408">Iron</keyword>
<evidence type="ECO:0000313" key="7">
    <source>
        <dbReference type="EMBL" id="BDG62001.1"/>
    </source>
</evidence>
<proteinExistence type="predicted"/>
<dbReference type="InterPro" id="IPR019020">
    <property type="entry name" value="Cyt-c552/DMSO_Rdtase_haem-bd"/>
</dbReference>
<organism evidence="7 8">
    <name type="scientific">Caldinitratiruptor microaerophilus</name>
    <dbReference type="NCBI Taxonomy" id="671077"/>
    <lineage>
        <taxon>Bacteria</taxon>
        <taxon>Bacillati</taxon>
        <taxon>Bacillota</taxon>
        <taxon>Clostridia</taxon>
        <taxon>Eubacteriales</taxon>
        <taxon>Symbiobacteriaceae</taxon>
        <taxon>Caldinitratiruptor</taxon>
    </lineage>
</organism>
<gene>
    <name evidence="7" type="ORF">caldi_30910</name>
</gene>
<keyword evidence="1" id="KW-0813">Transport</keyword>
<dbReference type="AlphaFoldDB" id="A0AA35G9E1"/>
<protein>
    <recommendedName>
        <fullName evidence="6">Cytochrome c-552/DMSO reductase-like haem-binding domain-containing protein</fullName>
    </recommendedName>
</protein>
<evidence type="ECO:0000256" key="2">
    <source>
        <dbReference type="ARBA" id="ARBA00022617"/>
    </source>
</evidence>
<dbReference type="EMBL" id="AP025628">
    <property type="protein sequence ID" value="BDG62001.1"/>
    <property type="molecule type" value="Genomic_DNA"/>
</dbReference>
<keyword evidence="4" id="KW-0249">Electron transport</keyword>
<dbReference type="KEGG" id="cmic:caldi_30910"/>
<keyword evidence="8" id="KW-1185">Reference proteome</keyword>
<dbReference type="Pfam" id="PF09459">
    <property type="entry name" value="EB_dh"/>
    <property type="match status" value="1"/>
</dbReference>
<evidence type="ECO:0000259" key="6">
    <source>
        <dbReference type="Pfam" id="PF09459"/>
    </source>
</evidence>
<evidence type="ECO:0000256" key="1">
    <source>
        <dbReference type="ARBA" id="ARBA00022448"/>
    </source>
</evidence>
<name>A0AA35G9E1_9FIRM</name>
<evidence type="ECO:0000256" key="3">
    <source>
        <dbReference type="ARBA" id="ARBA00022723"/>
    </source>
</evidence>
<sequence length="293" mass="32287">MQRLLTRRRLPFAIALLVLIAAAVVPAISKIELGKSAAAPAVVARYAPELPADPWDPAWRRAPAVRMPVSAVATPGARPIRDVSVRALNDGRRIAFRVEWADDTQEVTTLRPQDFGDQAAVQLTTGPINVCMGQADRYAHIWHWKADWQYGSRDMRRQYPNLYTDGYSIGDRGLFQEDLFTRPAATVGNLRARPAHDTPVEHLIAGGFSSLTTVPDPKMQNVGGNGVWKDGKWAVVFVRELAAAGEGDLGLVPGEPAQVAFAVWDGKQMQRDGMKYTTTWATLTLDRPPLARR</sequence>
<reference evidence="7" key="1">
    <citation type="submission" date="2022-03" db="EMBL/GenBank/DDBJ databases">
        <title>Complete genome sequence of Caldinitratiruptor microaerophilus.</title>
        <authorList>
            <person name="Mukaiyama R."/>
            <person name="Nishiyama T."/>
            <person name="Ueda K."/>
        </authorList>
    </citation>
    <scope>NUCLEOTIDE SEQUENCE</scope>
    <source>
        <strain evidence="7">JCM 16183</strain>
    </source>
</reference>
<keyword evidence="2" id="KW-0349">Heme</keyword>
<dbReference type="Gene3D" id="2.60.40.1190">
    <property type="match status" value="1"/>
</dbReference>
<accession>A0AA35G9E1</accession>
<feature type="domain" description="Cytochrome c-552/DMSO reductase-like haem-binding" evidence="6">
    <location>
        <begin position="56"/>
        <end position="275"/>
    </location>
</feature>
<dbReference type="GO" id="GO:0046872">
    <property type="term" value="F:metal ion binding"/>
    <property type="evidence" value="ECO:0007669"/>
    <property type="project" value="UniProtKB-KW"/>
</dbReference>
<dbReference type="GO" id="GO:0020037">
    <property type="term" value="F:heme binding"/>
    <property type="evidence" value="ECO:0007669"/>
    <property type="project" value="InterPro"/>
</dbReference>
<dbReference type="Proteomes" id="UP001163687">
    <property type="component" value="Chromosome"/>
</dbReference>
<evidence type="ECO:0000256" key="5">
    <source>
        <dbReference type="ARBA" id="ARBA00023004"/>
    </source>
</evidence>
<dbReference type="RefSeq" id="WP_264842614.1">
    <property type="nucleotide sequence ID" value="NZ_AP025628.1"/>
</dbReference>